<feature type="domain" description="Autotransporter" evidence="2">
    <location>
        <begin position="123"/>
        <end position="390"/>
    </location>
</feature>
<dbReference type="Proteomes" id="UP001239909">
    <property type="component" value="Unassembled WGS sequence"/>
</dbReference>
<protein>
    <recommendedName>
        <fullName evidence="2">Autotransporter domain-containing protein</fullName>
    </recommendedName>
</protein>
<evidence type="ECO:0000313" key="4">
    <source>
        <dbReference type="Proteomes" id="UP001239909"/>
    </source>
</evidence>
<accession>A0ABQ6LEF6</accession>
<reference evidence="3 4" key="1">
    <citation type="submission" date="2023-04" db="EMBL/GenBank/DDBJ databases">
        <title>Marinoamorphus aggregata gen. nov., sp. Nov., isolate from tissue of brittle star Ophioplocus japonicus.</title>
        <authorList>
            <person name="Kawano K."/>
            <person name="Sawayama S."/>
            <person name="Nakagawa S."/>
        </authorList>
    </citation>
    <scope>NUCLEOTIDE SEQUENCE [LARGE SCALE GENOMIC DNA]</scope>
    <source>
        <strain evidence="3 4">NKW23</strain>
    </source>
</reference>
<dbReference type="Pfam" id="PF03797">
    <property type="entry name" value="Autotransporter"/>
    <property type="match status" value="1"/>
</dbReference>
<dbReference type="InterPro" id="IPR036709">
    <property type="entry name" value="Autotransporte_beta_dom_sf"/>
</dbReference>
<keyword evidence="4" id="KW-1185">Reference proteome</keyword>
<evidence type="ECO:0000313" key="3">
    <source>
        <dbReference type="EMBL" id="GMG81722.1"/>
    </source>
</evidence>
<proteinExistence type="predicted"/>
<evidence type="ECO:0000259" key="2">
    <source>
        <dbReference type="PROSITE" id="PS51208"/>
    </source>
</evidence>
<sequence length="390" mass="41302">MVVDMGCSSRRRGIRIGGQAAPLPGFSTWVIGLGLLLAAPSAMAQIVPGPGPGIQPPDFEAAGVAEEEDIQIEEATSETTRSATVRISTTISTQVEYELRQRSSTSDDSAGGAGRRRAAQGSFGGGSIAAWVNGGVTFLENDTAGLEFDGELYNPLTGMDYTLPDLGLVAGLAIGYERSDLDTTFGSGRLLGDGLVVSPYVGKTVGEHAIVDAGLGYARIGYSRTSTIDEVRSQGDFNGNRFFAFVNATGYLPDGIVEVDGLTILGKAGFRYSREEQDAFTQGTTRIDGRTVALGQLSLAGEVRYQPETDFEGIVEFFARAEGNIDVIRNETAVLPGFPEGSDDRTDVTLSLGAVARLTDSVSLDVTYEHVLSREDISEQSLVAGLRINF</sequence>
<organism evidence="3 4">
    <name type="scientific">Paralimibaculum aggregatum</name>
    <dbReference type="NCBI Taxonomy" id="3036245"/>
    <lineage>
        <taxon>Bacteria</taxon>
        <taxon>Pseudomonadati</taxon>
        <taxon>Pseudomonadota</taxon>
        <taxon>Alphaproteobacteria</taxon>
        <taxon>Rhodobacterales</taxon>
        <taxon>Paracoccaceae</taxon>
        <taxon>Paralimibaculum</taxon>
    </lineage>
</organism>
<dbReference type="EMBL" id="BSYI01000005">
    <property type="protein sequence ID" value="GMG81722.1"/>
    <property type="molecule type" value="Genomic_DNA"/>
</dbReference>
<evidence type="ECO:0000256" key="1">
    <source>
        <dbReference type="SAM" id="MobiDB-lite"/>
    </source>
</evidence>
<dbReference type="InterPro" id="IPR005546">
    <property type="entry name" value="Autotransporte_beta"/>
</dbReference>
<dbReference type="SUPFAM" id="SSF103515">
    <property type="entry name" value="Autotransporter"/>
    <property type="match status" value="1"/>
</dbReference>
<feature type="region of interest" description="Disordered" evidence="1">
    <location>
        <begin position="97"/>
        <end position="121"/>
    </location>
</feature>
<dbReference type="PROSITE" id="PS51208">
    <property type="entry name" value="AUTOTRANSPORTER"/>
    <property type="match status" value="1"/>
</dbReference>
<name>A0ABQ6LEF6_9RHOB</name>
<dbReference type="Gene3D" id="2.40.128.130">
    <property type="entry name" value="Autotransporter beta-domain"/>
    <property type="match status" value="1"/>
</dbReference>
<gene>
    <name evidence="3" type="ORF">LNKW23_09350</name>
</gene>
<dbReference type="SMART" id="SM00869">
    <property type="entry name" value="Autotransporter"/>
    <property type="match status" value="1"/>
</dbReference>
<comment type="caution">
    <text evidence="3">The sequence shown here is derived from an EMBL/GenBank/DDBJ whole genome shotgun (WGS) entry which is preliminary data.</text>
</comment>